<dbReference type="AlphaFoldDB" id="A0A844B976"/>
<organism evidence="1 2">
    <name type="scientific">Caenimonas koreensis DSM 17982</name>
    <dbReference type="NCBI Taxonomy" id="1121255"/>
    <lineage>
        <taxon>Bacteria</taxon>
        <taxon>Pseudomonadati</taxon>
        <taxon>Pseudomonadota</taxon>
        <taxon>Betaproteobacteria</taxon>
        <taxon>Burkholderiales</taxon>
        <taxon>Comamonadaceae</taxon>
        <taxon>Caenimonas</taxon>
    </lineage>
</organism>
<dbReference type="OrthoDB" id="8912115at2"/>
<keyword evidence="2" id="KW-1185">Reference proteome</keyword>
<comment type="caution">
    <text evidence="1">The sequence shown here is derived from an EMBL/GenBank/DDBJ whole genome shotgun (WGS) entry which is preliminary data.</text>
</comment>
<sequence>MRLLLLCGVGVTLSACDVSGTHTLYRNSVLDSTARYHISTFDSSDGDKYNAENCQIAADLFQQQPGVRTRFWCEKGTFRK</sequence>
<name>A0A844B976_9BURK</name>
<dbReference type="Proteomes" id="UP000487350">
    <property type="component" value="Unassembled WGS sequence"/>
</dbReference>
<evidence type="ECO:0000313" key="2">
    <source>
        <dbReference type="Proteomes" id="UP000487350"/>
    </source>
</evidence>
<accession>A0A844B976</accession>
<gene>
    <name evidence="1" type="ORF">GHT07_20625</name>
</gene>
<proteinExistence type="predicted"/>
<evidence type="ECO:0000313" key="1">
    <source>
        <dbReference type="EMBL" id="MRD49682.1"/>
    </source>
</evidence>
<dbReference type="PROSITE" id="PS51257">
    <property type="entry name" value="PROKAR_LIPOPROTEIN"/>
    <property type="match status" value="1"/>
</dbReference>
<dbReference type="EMBL" id="WJBU01000030">
    <property type="protein sequence ID" value="MRD49682.1"/>
    <property type="molecule type" value="Genomic_DNA"/>
</dbReference>
<protein>
    <submittedName>
        <fullName evidence="1">Uncharacterized protein</fullName>
    </submittedName>
</protein>
<dbReference type="RefSeq" id="WP_153586976.1">
    <property type="nucleotide sequence ID" value="NZ_WJBU01000030.1"/>
</dbReference>
<reference evidence="1 2" key="1">
    <citation type="submission" date="2019-11" db="EMBL/GenBank/DDBJ databases">
        <title>Caenimonas koreensis gen. nov., sp. nov., isolated from activated sludge.</title>
        <authorList>
            <person name="Seung H.R."/>
        </authorList>
    </citation>
    <scope>NUCLEOTIDE SEQUENCE [LARGE SCALE GENOMIC DNA]</scope>
    <source>
        <strain evidence="1 2">EMB320</strain>
    </source>
</reference>